<proteinExistence type="predicted"/>
<dbReference type="SUPFAM" id="SSF51182">
    <property type="entry name" value="RmlC-like cupins"/>
    <property type="match status" value="1"/>
</dbReference>
<evidence type="ECO:0000313" key="1">
    <source>
        <dbReference type="EMBL" id="MCM2372513.1"/>
    </source>
</evidence>
<reference evidence="1 2" key="1">
    <citation type="journal article" date="2022" name="Syst. Appl. Microbiol.">
        <title>Rhodopirellula aestuarii sp. nov., a novel member of the genus Rhodopirellula isolated from brackish sediments collected in the Tagus River estuary, Portugal.</title>
        <authorList>
            <person name="Vitorino I.R."/>
            <person name="Klimek D."/>
            <person name="Calusinska M."/>
            <person name="Lobo-da-Cunha A."/>
            <person name="Vasconcelos V."/>
            <person name="Lage O.M."/>
        </authorList>
    </citation>
    <scope>NUCLEOTIDE SEQUENCE [LARGE SCALE GENOMIC DNA]</scope>
    <source>
        <strain evidence="1 2">ICT_H3.1</strain>
    </source>
</reference>
<dbReference type="InterPro" id="IPR014710">
    <property type="entry name" value="RmlC-like_jellyroll"/>
</dbReference>
<dbReference type="Gene3D" id="2.60.120.10">
    <property type="entry name" value="Jelly Rolls"/>
    <property type="match status" value="1"/>
</dbReference>
<dbReference type="InterPro" id="IPR011051">
    <property type="entry name" value="RmlC_Cupin_sf"/>
</dbReference>
<protein>
    <recommendedName>
        <fullName evidence="3">Quercetin 2,3-dioxygenase C-terminal cupin domain-containing protein</fullName>
    </recommendedName>
</protein>
<evidence type="ECO:0000313" key="2">
    <source>
        <dbReference type="Proteomes" id="UP001202961"/>
    </source>
</evidence>
<gene>
    <name evidence="1" type="ORF">NB063_18035</name>
</gene>
<dbReference type="RefSeq" id="WP_250930146.1">
    <property type="nucleotide sequence ID" value="NZ_JAMQBK010000047.1"/>
</dbReference>
<sequence>MDIPAGRVVDNHIMGTERGPSELPQPELLFQTEFYSVMRVHLRAGMTIPEQAATKEITVQCVSGRLDFVTMGRTRTMTTGSLLYLQPREVDALTAIEDSVVLVTKAS</sequence>
<dbReference type="EMBL" id="JAMQBK010000047">
    <property type="protein sequence ID" value="MCM2372513.1"/>
    <property type="molecule type" value="Genomic_DNA"/>
</dbReference>
<dbReference type="Proteomes" id="UP001202961">
    <property type="component" value="Unassembled WGS sequence"/>
</dbReference>
<keyword evidence="2" id="KW-1185">Reference proteome</keyword>
<comment type="caution">
    <text evidence="1">The sequence shown here is derived from an EMBL/GenBank/DDBJ whole genome shotgun (WGS) entry which is preliminary data.</text>
</comment>
<accession>A0ABT0U6J2</accession>
<organism evidence="1 2">
    <name type="scientific">Aporhodopirellula aestuarii</name>
    <dbReference type="NCBI Taxonomy" id="2950107"/>
    <lineage>
        <taxon>Bacteria</taxon>
        <taxon>Pseudomonadati</taxon>
        <taxon>Planctomycetota</taxon>
        <taxon>Planctomycetia</taxon>
        <taxon>Pirellulales</taxon>
        <taxon>Pirellulaceae</taxon>
        <taxon>Aporhodopirellula</taxon>
    </lineage>
</organism>
<name>A0ABT0U6J2_9BACT</name>
<evidence type="ECO:0008006" key="3">
    <source>
        <dbReference type="Google" id="ProtNLM"/>
    </source>
</evidence>